<dbReference type="PANTHER" id="PTHR10806">
    <property type="entry name" value="SIGNAL PEPTIDASE COMPLEX CATALYTIC SUBUNIT SEC11"/>
    <property type="match status" value="1"/>
</dbReference>
<evidence type="ECO:0000256" key="4">
    <source>
        <dbReference type="ARBA" id="ARBA00023136"/>
    </source>
</evidence>
<evidence type="ECO:0000256" key="5">
    <source>
        <dbReference type="NCBIfam" id="TIGR02228"/>
    </source>
</evidence>
<dbReference type="EC" id="3.4.21.89" evidence="5"/>
<dbReference type="PRINTS" id="PR00728">
    <property type="entry name" value="SIGNALPTASE"/>
</dbReference>
<dbReference type="RefSeq" id="WP_257913056.1">
    <property type="nucleotide sequence ID" value="NZ_JANPWE010000003.1"/>
</dbReference>
<dbReference type="Gene3D" id="2.10.109.10">
    <property type="entry name" value="Umud Fragment, subunit A"/>
    <property type="match status" value="1"/>
</dbReference>
<keyword evidence="3 6" id="KW-1133">Transmembrane helix</keyword>
<evidence type="ECO:0000256" key="1">
    <source>
        <dbReference type="ARBA" id="ARBA00004370"/>
    </source>
</evidence>
<accession>A0ABT1Y653</accession>
<dbReference type="InterPro" id="IPR036286">
    <property type="entry name" value="LexA/Signal_pep-like_sf"/>
</dbReference>
<dbReference type="Proteomes" id="UP001524944">
    <property type="component" value="Unassembled WGS sequence"/>
</dbReference>
<evidence type="ECO:0000256" key="2">
    <source>
        <dbReference type="ARBA" id="ARBA00022692"/>
    </source>
</evidence>
<evidence type="ECO:0000256" key="6">
    <source>
        <dbReference type="SAM" id="Phobius"/>
    </source>
</evidence>
<protein>
    <recommendedName>
        <fullName evidence="5">Signal peptidase I</fullName>
        <ecNumber evidence="5">3.4.21.89</ecNumber>
    </recommendedName>
</protein>
<evidence type="ECO:0000313" key="8">
    <source>
        <dbReference type="Proteomes" id="UP001524944"/>
    </source>
</evidence>
<dbReference type="InterPro" id="IPR019533">
    <property type="entry name" value="Peptidase_S26"/>
</dbReference>
<gene>
    <name evidence="7" type="ORF">NVS47_07675</name>
</gene>
<dbReference type="PANTHER" id="PTHR10806:SF6">
    <property type="entry name" value="SIGNAL PEPTIDASE COMPLEX CATALYTIC SUBUNIT SEC11"/>
    <property type="match status" value="1"/>
</dbReference>
<evidence type="ECO:0000313" key="7">
    <source>
        <dbReference type="EMBL" id="MCR6545394.1"/>
    </source>
</evidence>
<evidence type="ECO:0000256" key="3">
    <source>
        <dbReference type="ARBA" id="ARBA00022989"/>
    </source>
</evidence>
<comment type="subcellular location">
    <subcellularLocation>
        <location evidence="1">Membrane</location>
    </subcellularLocation>
</comment>
<feature type="transmembrane region" description="Helical" evidence="6">
    <location>
        <begin position="152"/>
        <end position="170"/>
    </location>
</feature>
<name>A0ABT1Y653_9FIRM</name>
<keyword evidence="7" id="KW-0378">Hydrolase</keyword>
<feature type="transmembrane region" description="Helical" evidence="6">
    <location>
        <begin position="12"/>
        <end position="32"/>
    </location>
</feature>
<dbReference type="NCBIfam" id="TIGR02228">
    <property type="entry name" value="sigpep_I_arch"/>
    <property type="match status" value="1"/>
</dbReference>
<dbReference type="SUPFAM" id="SSF51306">
    <property type="entry name" value="LexA/Signal peptidase"/>
    <property type="match status" value="1"/>
</dbReference>
<sequence length="187" mass="21555">MIGIRKLIKLGHSFIFLILLGFFVFLLCLVMLQEKNGWETPHFGDYKLMIVMSGSMKPAFDTGSIIVVKKVNPAGISKGKIITFRDPGNEHRYITHRVMEVVRENEKVFFITKGDHNELRDFYKLPAENVIGQVTGDIPYLGYLMIFHKKPFGIFLLLLIPILWATIEGCRSIDQIWGRKKELKVEK</sequence>
<organism evidence="7 8">
    <name type="scientific">Dehalobacterium formicoaceticum</name>
    <dbReference type="NCBI Taxonomy" id="51515"/>
    <lineage>
        <taxon>Bacteria</taxon>
        <taxon>Bacillati</taxon>
        <taxon>Bacillota</taxon>
        <taxon>Clostridia</taxon>
        <taxon>Eubacteriales</taxon>
        <taxon>Peptococcaceae</taxon>
        <taxon>Dehalobacterium</taxon>
    </lineage>
</organism>
<keyword evidence="8" id="KW-1185">Reference proteome</keyword>
<dbReference type="EMBL" id="JANPWE010000003">
    <property type="protein sequence ID" value="MCR6545394.1"/>
    <property type="molecule type" value="Genomic_DNA"/>
</dbReference>
<proteinExistence type="predicted"/>
<dbReference type="InterPro" id="IPR001733">
    <property type="entry name" value="Peptidase_S26B"/>
</dbReference>
<keyword evidence="2 6" id="KW-0812">Transmembrane</keyword>
<dbReference type="CDD" id="cd06530">
    <property type="entry name" value="S26_SPase_I"/>
    <property type="match status" value="1"/>
</dbReference>
<reference evidence="7 8" key="1">
    <citation type="submission" date="2022-08" db="EMBL/GenBank/DDBJ databases">
        <title>Proteogenomics of the novel Dehalobacterium formicoaceticum strain EZ94 highlights a key role of methyltransferases during anaerobic dichloromethane degradation.</title>
        <authorList>
            <person name="Wasmund K."/>
        </authorList>
    </citation>
    <scope>NUCLEOTIDE SEQUENCE [LARGE SCALE GENOMIC DNA]</scope>
    <source>
        <strain evidence="7 8">EZ94</strain>
    </source>
</reference>
<dbReference type="GO" id="GO:0009003">
    <property type="term" value="F:signal peptidase activity"/>
    <property type="evidence" value="ECO:0007669"/>
    <property type="project" value="UniProtKB-EC"/>
</dbReference>
<keyword evidence="4 6" id="KW-0472">Membrane</keyword>
<comment type="caution">
    <text evidence="7">The sequence shown here is derived from an EMBL/GenBank/DDBJ whole genome shotgun (WGS) entry which is preliminary data.</text>
</comment>